<feature type="domain" description="CLIC N-terminal" evidence="6">
    <location>
        <begin position="5"/>
        <end position="88"/>
    </location>
</feature>
<dbReference type="PANTHER" id="PTHR43920:SF5">
    <property type="entry name" value="CHLORIDE INTRACELLULAR CHANNEL CLIC"/>
    <property type="match status" value="1"/>
</dbReference>
<evidence type="ECO:0000256" key="1">
    <source>
        <dbReference type="ARBA" id="ARBA00004167"/>
    </source>
</evidence>
<organism evidence="7 8">
    <name type="scientific">Syphacia muris</name>
    <dbReference type="NCBI Taxonomy" id="451379"/>
    <lineage>
        <taxon>Eukaryota</taxon>
        <taxon>Metazoa</taxon>
        <taxon>Ecdysozoa</taxon>
        <taxon>Nematoda</taxon>
        <taxon>Chromadorea</taxon>
        <taxon>Rhabditida</taxon>
        <taxon>Spirurina</taxon>
        <taxon>Oxyuridomorpha</taxon>
        <taxon>Oxyuroidea</taxon>
        <taxon>Oxyuridae</taxon>
        <taxon>Syphacia</taxon>
    </lineage>
</organism>
<keyword evidence="7" id="KW-1185">Reference proteome</keyword>
<dbReference type="GO" id="GO:0005737">
    <property type="term" value="C:cytoplasm"/>
    <property type="evidence" value="ECO:0007669"/>
    <property type="project" value="TreeGrafter"/>
</dbReference>
<dbReference type="STRING" id="451379.A0A0N5AFC8"/>
<evidence type="ECO:0000256" key="3">
    <source>
        <dbReference type="ARBA" id="ARBA00022692"/>
    </source>
</evidence>
<dbReference type="InterPro" id="IPR036282">
    <property type="entry name" value="Glutathione-S-Trfase_C_sf"/>
</dbReference>
<dbReference type="Gene3D" id="1.20.1050.10">
    <property type="match status" value="1"/>
</dbReference>
<dbReference type="InterPro" id="IPR036249">
    <property type="entry name" value="Thioredoxin-like_sf"/>
</dbReference>
<dbReference type="AlphaFoldDB" id="A0A0N5AFC8"/>
<dbReference type="SUPFAM" id="SSF52833">
    <property type="entry name" value="Thioredoxin-like"/>
    <property type="match status" value="1"/>
</dbReference>
<dbReference type="GO" id="GO:0005254">
    <property type="term" value="F:chloride channel activity"/>
    <property type="evidence" value="ECO:0007669"/>
    <property type="project" value="TreeGrafter"/>
</dbReference>
<keyword evidence="5" id="KW-0472">Membrane</keyword>
<dbReference type="Pfam" id="PF22441">
    <property type="entry name" value="CLIC-like_N"/>
    <property type="match status" value="1"/>
</dbReference>
<evidence type="ECO:0000259" key="6">
    <source>
        <dbReference type="Pfam" id="PF22441"/>
    </source>
</evidence>
<dbReference type="SUPFAM" id="SSF47616">
    <property type="entry name" value="GST C-terminal domain-like"/>
    <property type="match status" value="1"/>
</dbReference>
<proteinExistence type="inferred from homology"/>
<keyword evidence="3" id="KW-0812">Transmembrane</keyword>
<comment type="similarity">
    <text evidence="2">Belongs to the chloride channel CLIC family.</text>
</comment>
<protein>
    <submittedName>
        <fullName evidence="8">GST N-terminal domain-containing protein</fullName>
    </submittedName>
</protein>
<reference evidence="8" key="1">
    <citation type="submission" date="2017-02" db="UniProtKB">
        <authorList>
            <consortium name="WormBaseParasite"/>
        </authorList>
    </citation>
    <scope>IDENTIFICATION</scope>
</reference>
<sequence length="253" mass="28470">MDHEPIDLWVKAGSDGMRLGGDPLCQQIFMILVQKSLDPESGLTFRVRTVNESKPPLEFRQAGLRHAPALQHGDDTTISEQDEIMDYIDKQYPLPSLNFNSPSASKATANLFRAFAFFIKEVNNDPKILTAELTKLDNYLSESDTLFLADNHLTHLDCDVLPKLHTIRIAAAALKNYEIPKNLHNLWTYIKRGYETDAFRRSCPSDQEIILYWADKLDTPNISSAKRSELCRQKPTQTLVASANLGPAKVNGV</sequence>
<name>A0A0N5AFC8_9BILA</name>
<evidence type="ECO:0000313" key="7">
    <source>
        <dbReference type="Proteomes" id="UP000046393"/>
    </source>
</evidence>
<dbReference type="Gene3D" id="3.40.30.10">
    <property type="entry name" value="Glutaredoxin"/>
    <property type="match status" value="1"/>
</dbReference>
<dbReference type="WBParaSite" id="SMUV_0000297601-mRNA-1">
    <property type="protein sequence ID" value="SMUV_0000297601-mRNA-1"/>
    <property type="gene ID" value="SMUV_0000297601"/>
</dbReference>
<dbReference type="GO" id="GO:0016324">
    <property type="term" value="C:apical plasma membrane"/>
    <property type="evidence" value="ECO:0007669"/>
    <property type="project" value="TreeGrafter"/>
</dbReference>
<evidence type="ECO:0000256" key="2">
    <source>
        <dbReference type="ARBA" id="ARBA00007655"/>
    </source>
</evidence>
<dbReference type="InterPro" id="IPR053823">
    <property type="entry name" value="CLIC_N"/>
</dbReference>
<dbReference type="PANTHER" id="PTHR43920">
    <property type="entry name" value="CHLORIDE INTRACELLULAR CHANNEL, ISOFORM A"/>
    <property type="match status" value="1"/>
</dbReference>
<dbReference type="Proteomes" id="UP000046393">
    <property type="component" value="Unplaced"/>
</dbReference>
<accession>A0A0N5AFC8</accession>
<comment type="subcellular location">
    <subcellularLocation>
        <location evidence="1">Membrane</location>
        <topology evidence="1">Single-pass membrane protein</topology>
    </subcellularLocation>
</comment>
<evidence type="ECO:0000313" key="8">
    <source>
        <dbReference type="WBParaSite" id="SMUV_0000297601-mRNA-1"/>
    </source>
</evidence>
<keyword evidence="4" id="KW-1133">Transmembrane helix</keyword>
<evidence type="ECO:0000256" key="4">
    <source>
        <dbReference type="ARBA" id="ARBA00022989"/>
    </source>
</evidence>
<evidence type="ECO:0000256" key="5">
    <source>
        <dbReference type="ARBA" id="ARBA00023136"/>
    </source>
</evidence>